<name>A0AAV7PRM4_PLEWA</name>
<feature type="compositionally biased region" description="Basic and acidic residues" evidence="1">
    <location>
        <begin position="28"/>
        <end position="45"/>
    </location>
</feature>
<dbReference type="AlphaFoldDB" id="A0AAV7PRM4"/>
<gene>
    <name evidence="2" type="ORF">NDU88_007494</name>
</gene>
<dbReference type="Proteomes" id="UP001066276">
    <property type="component" value="Chromosome 7"/>
</dbReference>
<evidence type="ECO:0000256" key="1">
    <source>
        <dbReference type="SAM" id="MobiDB-lite"/>
    </source>
</evidence>
<accession>A0AAV7PRM4</accession>
<dbReference type="EMBL" id="JANPWB010000011">
    <property type="protein sequence ID" value="KAJ1129123.1"/>
    <property type="molecule type" value="Genomic_DNA"/>
</dbReference>
<feature type="compositionally biased region" description="Low complexity" evidence="1">
    <location>
        <begin position="65"/>
        <end position="78"/>
    </location>
</feature>
<feature type="region of interest" description="Disordered" evidence="1">
    <location>
        <begin position="13"/>
        <end position="126"/>
    </location>
</feature>
<evidence type="ECO:0000313" key="3">
    <source>
        <dbReference type="Proteomes" id="UP001066276"/>
    </source>
</evidence>
<evidence type="ECO:0000313" key="2">
    <source>
        <dbReference type="EMBL" id="KAJ1129123.1"/>
    </source>
</evidence>
<proteinExistence type="predicted"/>
<protein>
    <submittedName>
        <fullName evidence="2">Uncharacterized protein</fullName>
    </submittedName>
</protein>
<organism evidence="2 3">
    <name type="scientific">Pleurodeles waltl</name>
    <name type="common">Iberian ribbed newt</name>
    <dbReference type="NCBI Taxonomy" id="8319"/>
    <lineage>
        <taxon>Eukaryota</taxon>
        <taxon>Metazoa</taxon>
        <taxon>Chordata</taxon>
        <taxon>Craniata</taxon>
        <taxon>Vertebrata</taxon>
        <taxon>Euteleostomi</taxon>
        <taxon>Amphibia</taxon>
        <taxon>Batrachia</taxon>
        <taxon>Caudata</taxon>
        <taxon>Salamandroidea</taxon>
        <taxon>Salamandridae</taxon>
        <taxon>Pleurodelinae</taxon>
        <taxon>Pleurodeles</taxon>
    </lineage>
</organism>
<keyword evidence="3" id="KW-1185">Reference proteome</keyword>
<sequence>MSSGWEPVGLHFWVPAGSSSCFAPSPGSKKDDGGEFGVEKEETMEKTPAVRRTAKVGKSSKEGAEGTAGAISAAAGQRQARETPGTPPAQRDATEGQEAVHPNSGHALRRGWPRQVCGQDLPIEGR</sequence>
<reference evidence="2" key="1">
    <citation type="journal article" date="2022" name="bioRxiv">
        <title>Sequencing and chromosome-scale assembly of the giantPleurodeles waltlgenome.</title>
        <authorList>
            <person name="Brown T."/>
            <person name="Elewa A."/>
            <person name="Iarovenko S."/>
            <person name="Subramanian E."/>
            <person name="Araus A.J."/>
            <person name="Petzold A."/>
            <person name="Susuki M."/>
            <person name="Suzuki K.-i.T."/>
            <person name="Hayashi T."/>
            <person name="Toyoda A."/>
            <person name="Oliveira C."/>
            <person name="Osipova E."/>
            <person name="Leigh N.D."/>
            <person name="Simon A."/>
            <person name="Yun M.H."/>
        </authorList>
    </citation>
    <scope>NUCLEOTIDE SEQUENCE</scope>
    <source>
        <strain evidence="2">20211129_DDA</strain>
        <tissue evidence="2">Liver</tissue>
    </source>
</reference>
<comment type="caution">
    <text evidence="2">The sequence shown here is derived from an EMBL/GenBank/DDBJ whole genome shotgun (WGS) entry which is preliminary data.</text>
</comment>